<dbReference type="GO" id="GO:0045087">
    <property type="term" value="P:innate immune response"/>
    <property type="evidence" value="ECO:0007669"/>
    <property type="project" value="UniProtKB-KW"/>
</dbReference>
<dbReference type="PANTHER" id="PTHR46985:SF2">
    <property type="entry name" value="APOPTOSIS-ASSOCIATED SPECK-LIKE PROTEIN CONTAINING A CARD"/>
    <property type="match status" value="1"/>
</dbReference>
<evidence type="ECO:0000313" key="10">
    <source>
        <dbReference type="Proteomes" id="UP000472267"/>
    </source>
</evidence>
<evidence type="ECO:0000256" key="4">
    <source>
        <dbReference type="ARBA" id="ARBA00022859"/>
    </source>
</evidence>
<accession>A0A672HYX2</accession>
<dbReference type="SMART" id="SM01289">
    <property type="entry name" value="PYRIN"/>
    <property type="match status" value="1"/>
</dbReference>
<keyword evidence="4" id="KW-0391">Immunity</keyword>
<dbReference type="CTD" id="29108"/>
<reference evidence="9" key="3">
    <citation type="submission" date="2025-09" db="UniProtKB">
        <authorList>
            <consortium name="Ensembl"/>
        </authorList>
    </citation>
    <scope>IDENTIFICATION</scope>
</reference>
<dbReference type="InterPro" id="IPR004020">
    <property type="entry name" value="DAPIN"/>
</dbReference>
<dbReference type="InterPro" id="IPR001315">
    <property type="entry name" value="CARD"/>
</dbReference>
<reference evidence="9" key="2">
    <citation type="submission" date="2025-08" db="UniProtKB">
        <authorList>
            <consortium name="Ensembl"/>
        </authorList>
    </citation>
    <scope>IDENTIFICATION</scope>
</reference>
<evidence type="ECO:0000256" key="3">
    <source>
        <dbReference type="ARBA" id="ARBA00022588"/>
    </source>
</evidence>
<reference evidence="9" key="1">
    <citation type="submission" date="2019-06" db="EMBL/GenBank/DDBJ databases">
        <authorList>
            <consortium name="Wellcome Sanger Institute Data Sharing"/>
        </authorList>
    </citation>
    <scope>NUCLEOTIDE SEQUENCE [LARGE SCALE GENOMIC DNA]</scope>
</reference>
<sequence>MSVKTLTEVLGDALENLGKEDFHRFERRLLDRRAEPRVRRNRVEDKSRLEVAEVMVNTFTEAEAWRVAAEVLKNIGCVGDAEDLEKEAMKISPGPGSAAAPHFVDQHQSELIKRVTNVEPILDQLLDRKVLQQECYDQIRALSTHQAQMRELFSGPLQAGRGAKDVFYEILKEQEKFLVEELTQER</sequence>
<dbReference type="FunCoup" id="A0A672HYX2">
    <property type="interactions" value="1181"/>
</dbReference>
<dbReference type="OMA" id="CKPQAER"/>
<proteinExistence type="predicted"/>
<organism evidence="9 10">
    <name type="scientific">Salarias fasciatus</name>
    <name type="common">Jewelled blenny</name>
    <name type="synonym">Blennius fasciatus</name>
    <dbReference type="NCBI Taxonomy" id="181472"/>
    <lineage>
        <taxon>Eukaryota</taxon>
        <taxon>Metazoa</taxon>
        <taxon>Chordata</taxon>
        <taxon>Craniata</taxon>
        <taxon>Vertebrata</taxon>
        <taxon>Euteleostomi</taxon>
        <taxon>Actinopterygii</taxon>
        <taxon>Neopterygii</taxon>
        <taxon>Teleostei</taxon>
        <taxon>Neoteleostei</taxon>
        <taxon>Acanthomorphata</taxon>
        <taxon>Ovalentaria</taxon>
        <taxon>Blenniimorphae</taxon>
        <taxon>Blenniiformes</taxon>
        <taxon>Blennioidei</taxon>
        <taxon>Blenniidae</taxon>
        <taxon>Salariinae</taxon>
        <taxon>Salarias</taxon>
    </lineage>
</organism>
<evidence type="ECO:0000259" key="7">
    <source>
        <dbReference type="PROSITE" id="PS50209"/>
    </source>
</evidence>
<dbReference type="InterPro" id="IPR011029">
    <property type="entry name" value="DEATH-like_dom_sf"/>
</dbReference>
<evidence type="ECO:0008006" key="11">
    <source>
        <dbReference type="Google" id="ProtNLM"/>
    </source>
</evidence>
<evidence type="ECO:0000256" key="2">
    <source>
        <dbReference type="ARBA" id="ARBA00022490"/>
    </source>
</evidence>
<dbReference type="InterPro" id="IPR051249">
    <property type="entry name" value="NLRP_Inflammasome"/>
</dbReference>
<dbReference type="RefSeq" id="XP_029959499.1">
    <property type="nucleotide sequence ID" value="XM_030103639.1"/>
</dbReference>
<evidence type="ECO:0000259" key="8">
    <source>
        <dbReference type="PROSITE" id="PS50824"/>
    </source>
</evidence>
<protein>
    <recommendedName>
        <fullName evidence="11">CARD domain-containing protein</fullName>
    </recommendedName>
</protein>
<keyword evidence="10" id="KW-1185">Reference proteome</keyword>
<keyword evidence="2" id="KW-0963">Cytoplasm</keyword>
<dbReference type="Gene3D" id="1.10.533.10">
    <property type="entry name" value="Death Domain, Fas"/>
    <property type="match status" value="2"/>
</dbReference>
<dbReference type="PROSITE" id="PS50824">
    <property type="entry name" value="DAPIN"/>
    <property type="match status" value="1"/>
</dbReference>
<dbReference type="SUPFAM" id="SSF47986">
    <property type="entry name" value="DEATH domain"/>
    <property type="match status" value="2"/>
</dbReference>
<dbReference type="InParanoid" id="A0A672HYX2"/>
<dbReference type="Pfam" id="PF02758">
    <property type="entry name" value="PYRIN"/>
    <property type="match status" value="1"/>
</dbReference>
<feature type="domain" description="CARD" evidence="7">
    <location>
        <begin position="96"/>
        <end position="186"/>
    </location>
</feature>
<dbReference type="AlphaFoldDB" id="A0A672HYX2"/>
<keyword evidence="3" id="KW-0399">Innate immunity</keyword>
<gene>
    <name evidence="9" type="primary">pycard</name>
</gene>
<keyword evidence="5" id="KW-0395">Inflammatory response</keyword>
<feature type="domain" description="Pyrin" evidence="8">
    <location>
        <begin position="1"/>
        <end position="90"/>
    </location>
</feature>
<dbReference type="GO" id="GO:0042981">
    <property type="term" value="P:regulation of apoptotic process"/>
    <property type="evidence" value="ECO:0007669"/>
    <property type="project" value="InterPro"/>
</dbReference>
<dbReference type="GO" id="GO:0006954">
    <property type="term" value="P:inflammatory response"/>
    <property type="evidence" value="ECO:0007669"/>
    <property type="project" value="UniProtKB-KW"/>
</dbReference>
<keyword evidence="6" id="KW-1271">Inflammasome</keyword>
<dbReference type="Pfam" id="PF00619">
    <property type="entry name" value="CARD"/>
    <property type="match status" value="1"/>
</dbReference>
<evidence type="ECO:0000256" key="5">
    <source>
        <dbReference type="ARBA" id="ARBA00023198"/>
    </source>
</evidence>
<dbReference type="Proteomes" id="UP000472267">
    <property type="component" value="Chromosome 11"/>
</dbReference>
<evidence type="ECO:0000256" key="1">
    <source>
        <dbReference type="ARBA" id="ARBA00004110"/>
    </source>
</evidence>
<dbReference type="GeneID" id="115397371"/>
<dbReference type="Ensembl" id="ENSSFAT00005035888.1">
    <property type="protein sequence ID" value="ENSSFAP00005034586.1"/>
    <property type="gene ID" value="ENSSFAG00005017553.1"/>
</dbReference>
<evidence type="ECO:0000313" key="9">
    <source>
        <dbReference type="Ensembl" id="ENSSFAP00005034586.1"/>
    </source>
</evidence>
<dbReference type="CDD" id="cd08330">
    <property type="entry name" value="CARD_ASC_NALP1"/>
    <property type="match status" value="1"/>
</dbReference>
<dbReference type="InterPro" id="IPR033516">
    <property type="entry name" value="CARD8/ASC/NALP1_CARD"/>
</dbReference>
<dbReference type="GO" id="GO:0061702">
    <property type="term" value="C:canonical inflammasome complex"/>
    <property type="evidence" value="ECO:0007669"/>
    <property type="project" value="UniProtKB-SubCell"/>
</dbReference>
<evidence type="ECO:0000256" key="6">
    <source>
        <dbReference type="ARBA" id="ARBA00023233"/>
    </source>
</evidence>
<dbReference type="PROSITE" id="PS50209">
    <property type="entry name" value="CARD"/>
    <property type="match status" value="1"/>
</dbReference>
<dbReference type="PANTHER" id="PTHR46985">
    <property type="entry name" value="NACHT, LRR AND PYD DOMAINS-CONTAINING PROTEIN 1"/>
    <property type="match status" value="1"/>
</dbReference>
<comment type="subcellular location">
    <subcellularLocation>
        <location evidence="1">Inflammasome</location>
    </subcellularLocation>
</comment>
<name>A0A672HYX2_SALFA</name>
<dbReference type="FunFam" id="1.10.533.10:FF:000013">
    <property type="entry name" value="Apoptosis-associated speck-like protein containing a CARD"/>
    <property type="match status" value="1"/>
</dbReference>